<keyword evidence="1" id="KW-1133">Transmembrane helix</keyword>
<keyword evidence="1" id="KW-0472">Membrane</keyword>
<accession>A0A6B3SNC2</accession>
<name>A0A6B3SNC2_9BURK</name>
<evidence type="ECO:0000313" key="4">
    <source>
        <dbReference type="Proteomes" id="UP000482155"/>
    </source>
</evidence>
<comment type="caution">
    <text evidence="3">The sequence shown here is derived from an EMBL/GenBank/DDBJ whole genome shotgun (WGS) entry which is preliminary data.</text>
</comment>
<proteinExistence type="predicted"/>
<feature type="transmembrane region" description="Helical" evidence="1">
    <location>
        <begin position="84"/>
        <end position="101"/>
    </location>
</feature>
<dbReference type="Pfam" id="PF07331">
    <property type="entry name" value="TctB"/>
    <property type="match status" value="1"/>
</dbReference>
<feature type="transmembrane region" description="Helical" evidence="1">
    <location>
        <begin position="60"/>
        <end position="78"/>
    </location>
</feature>
<dbReference type="EMBL" id="JAAIVB010000045">
    <property type="protein sequence ID" value="NEX62197.1"/>
    <property type="molecule type" value="Genomic_DNA"/>
</dbReference>
<reference evidence="3 4" key="1">
    <citation type="submission" date="2020-02" db="EMBL/GenBank/DDBJ databases">
        <authorList>
            <person name="Kim M.K."/>
        </authorList>
    </citation>
    <scope>NUCLEOTIDE SEQUENCE [LARGE SCALE GENOMIC DNA]</scope>
    <source>
        <strain evidence="3 4">17J57-3</strain>
    </source>
</reference>
<feature type="domain" description="DUF1468" evidence="2">
    <location>
        <begin position="6"/>
        <end position="126"/>
    </location>
</feature>
<dbReference type="InterPro" id="IPR009936">
    <property type="entry name" value="DUF1468"/>
</dbReference>
<organism evidence="3 4">
    <name type="scientific">Noviherbaspirillum galbum</name>
    <dbReference type="NCBI Taxonomy" id="2709383"/>
    <lineage>
        <taxon>Bacteria</taxon>
        <taxon>Pseudomonadati</taxon>
        <taxon>Pseudomonadota</taxon>
        <taxon>Betaproteobacteria</taxon>
        <taxon>Burkholderiales</taxon>
        <taxon>Oxalobacteraceae</taxon>
        <taxon>Noviherbaspirillum</taxon>
    </lineage>
</organism>
<protein>
    <submittedName>
        <fullName evidence="3">Tripartite tricarboxylate transporter TctB family protein</fullName>
    </submittedName>
</protein>
<keyword evidence="1" id="KW-0812">Transmembrane</keyword>
<evidence type="ECO:0000256" key="1">
    <source>
        <dbReference type="SAM" id="Phobius"/>
    </source>
</evidence>
<keyword evidence="4" id="KW-1185">Reference proteome</keyword>
<evidence type="ECO:0000313" key="3">
    <source>
        <dbReference type="EMBL" id="NEX62197.1"/>
    </source>
</evidence>
<feature type="transmembrane region" description="Helical" evidence="1">
    <location>
        <begin position="29"/>
        <end position="48"/>
    </location>
</feature>
<dbReference type="AlphaFoldDB" id="A0A6B3SNC2"/>
<sequence>MGIALLFGLASFKYDIGQLRSTGPGLFPLIVSSLLLLIGVLSIVKSFYMERVAIDYRIKNIVVVLLALIGFAVLSAHVNMTLGIIFLVFCSSFAASTYSILRNVKISAGLIVIALVFKHLLGLGLPLF</sequence>
<dbReference type="Proteomes" id="UP000482155">
    <property type="component" value="Unassembled WGS sequence"/>
</dbReference>
<feature type="transmembrane region" description="Helical" evidence="1">
    <location>
        <begin position="108"/>
        <end position="127"/>
    </location>
</feature>
<gene>
    <name evidence="3" type="ORF">G3574_13995</name>
</gene>
<evidence type="ECO:0000259" key="2">
    <source>
        <dbReference type="Pfam" id="PF07331"/>
    </source>
</evidence>